<evidence type="ECO:0000256" key="1">
    <source>
        <dbReference type="ARBA" id="ARBA00006484"/>
    </source>
</evidence>
<dbReference type="SUPFAM" id="SSF51735">
    <property type="entry name" value="NAD(P)-binding Rossmann-fold domains"/>
    <property type="match status" value="1"/>
</dbReference>
<protein>
    <submittedName>
        <fullName evidence="4">Probable short chanin dehydrogenase/reductase</fullName>
    </submittedName>
</protein>
<dbReference type="AlphaFoldDB" id="A5YSC3"/>
<evidence type="ECO:0000313" key="4">
    <source>
        <dbReference type="EMBL" id="ABQ75880.1"/>
    </source>
</evidence>
<evidence type="ECO:0000256" key="2">
    <source>
        <dbReference type="ARBA" id="ARBA00023002"/>
    </source>
</evidence>
<dbReference type="EMBL" id="EF583987">
    <property type="protein sequence ID" value="ABQ75880.1"/>
    <property type="molecule type" value="Genomic_DNA"/>
</dbReference>
<reference evidence="4" key="1">
    <citation type="journal article" date="2007" name="ISME J.">
        <title>Genomic plasticity in prokaryotes: the case of the square haloarchaeon.</title>
        <authorList>
            <person name="Cuadros-Orellana S."/>
            <person name="Martin-Cuadrado A.B."/>
            <person name="Legault B."/>
            <person name="D'Auria G."/>
            <person name="Zhaxybayeva O."/>
            <person name="Papke R.T."/>
            <person name="Rodriguez-Valera F."/>
        </authorList>
    </citation>
    <scope>NUCLEOTIDE SEQUENCE</scope>
</reference>
<sequence>MYMKVETYDSLSGQVALVTGANRGIGAEIARMLAEEGATVYAGARRPETVTASNQRAIEIDVTDDTQMESAISTIDDAEGQLDILVNNAGVRGPTTSLEDASIDEIDQTFAVNLRGPVVLTKYALPLLREQAGARVVNLSSGLGAIGPGMDGGSPPYRVSKTGLNGFTAYLHGEYATEGLIANAARPGWVQTELATPGAPRTPTEGADTPAWLARFKPNAPAGRCWRDRMPIGW</sequence>
<dbReference type="InterPro" id="IPR036291">
    <property type="entry name" value="NAD(P)-bd_dom_sf"/>
</dbReference>
<keyword evidence="2" id="KW-0560">Oxidoreductase</keyword>
<dbReference type="GO" id="GO:0016616">
    <property type="term" value="F:oxidoreductase activity, acting on the CH-OH group of donors, NAD or NADP as acceptor"/>
    <property type="evidence" value="ECO:0007669"/>
    <property type="project" value="TreeGrafter"/>
</dbReference>
<organism evidence="4">
    <name type="scientific">uncultured haloarchaeon</name>
    <dbReference type="NCBI Taxonomy" id="160804"/>
    <lineage>
        <taxon>Archaea</taxon>
        <taxon>Methanobacteriati</taxon>
        <taxon>Methanobacteriota</taxon>
        <taxon>Stenosarchaea group</taxon>
        <taxon>Halobacteria</taxon>
        <taxon>Halobacteriales</taxon>
        <taxon>Halobacteriaceae</taxon>
        <taxon>environmental samples</taxon>
    </lineage>
</organism>
<dbReference type="InterPro" id="IPR002347">
    <property type="entry name" value="SDR_fam"/>
</dbReference>
<dbReference type="Pfam" id="PF00106">
    <property type="entry name" value="adh_short"/>
    <property type="match status" value="1"/>
</dbReference>
<dbReference type="PRINTS" id="PR00080">
    <property type="entry name" value="SDRFAMILY"/>
</dbReference>
<comment type="similarity">
    <text evidence="1 3">Belongs to the short-chain dehydrogenases/reductases (SDR) family.</text>
</comment>
<proteinExistence type="inferred from homology"/>
<name>A5YSC3_9EURY</name>
<dbReference type="PRINTS" id="PR00081">
    <property type="entry name" value="GDHRDH"/>
</dbReference>
<evidence type="ECO:0000256" key="3">
    <source>
        <dbReference type="RuleBase" id="RU000363"/>
    </source>
</evidence>
<dbReference type="PANTHER" id="PTHR42760:SF133">
    <property type="entry name" value="3-OXOACYL-[ACYL-CARRIER-PROTEIN] REDUCTASE"/>
    <property type="match status" value="1"/>
</dbReference>
<dbReference type="Gene3D" id="3.40.50.720">
    <property type="entry name" value="NAD(P)-binding Rossmann-like Domain"/>
    <property type="match status" value="1"/>
</dbReference>
<dbReference type="PANTHER" id="PTHR42760">
    <property type="entry name" value="SHORT-CHAIN DEHYDROGENASES/REDUCTASES FAMILY MEMBER"/>
    <property type="match status" value="1"/>
</dbReference>
<accession>A5YSC3</accession>